<reference evidence="21 22" key="1">
    <citation type="journal article" date="2015" name="Genome Announc.">
        <title>Expanding the biotechnology potential of lactobacilli through comparative genomics of 213 strains and associated genera.</title>
        <authorList>
            <person name="Sun Z."/>
            <person name="Harris H.M."/>
            <person name="McCann A."/>
            <person name="Guo C."/>
            <person name="Argimon S."/>
            <person name="Zhang W."/>
            <person name="Yang X."/>
            <person name="Jeffery I.B."/>
            <person name="Cooney J.C."/>
            <person name="Kagawa T.F."/>
            <person name="Liu W."/>
            <person name="Song Y."/>
            <person name="Salvetti E."/>
            <person name="Wrobel A."/>
            <person name="Rasinkangas P."/>
            <person name="Parkhill J."/>
            <person name="Rea M.C."/>
            <person name="O'Sullivan O."/>
            <person name="Ritari J."/>
            <person name="Douillard F.P."/>
            <person name="Paul Ross R."/>
            <person name="Yang R."/>
            <person name="Briner A.E."/>
            <person name="Felis G.E."/>
            <person name="de Vos W.M."/>
            <person name="Barrangou R."/>
            <person name="Klaenhammer T.R."/>
            <person name="Caufield P.W."/>
            <person name="Cui Y."/>
            <person name="Zhang H."/>
            <person name="O'Toole P.W."/>
        </authorList>
    </citation>
    <scope>NUCLEOTIDE SEQUENCE [LARGE SCALE GENOMIC DNA]</scope>
    <source>
        <strain evidence="21 22">DSM 16761</strain>
    </source>
</reference>
<evidence type="ECO:0000256" key="16">
    <source>
        <dbReference type="ARBA" id="ARBA00023757"/>
    </source>
</evidence>
<keyword evidence="13" id="KW-0598">Phosphotransferase system</keyword>
<dbReference type="Pfam" id="PF03830">
    <property type="entry name" value="PTSIIB_sorb"/>
    <property type="match status" value="1"/>
</dbReference>
<evidence type="ECO:0000256" key="5">
    <source>
        <dbReference type="ARBA" id="ARBA00011929"/>
    </source>
</evidence>
<dbReference type="RefSeq" id="WP_082594766.1">
    <property type="nucleotide sequence ID" value="NZ_AZFU01000008.1"/>
</dbReference>
<dbReference type="GO" id="GO:0005737">
    <property type="term" value="C:cytoplasm"/>
    <property type="evidence" value="ECO:0007669"/>
    <property type="project" value="UniProtKB-SubCell"/>
</dbReference>
<evidence type="ECO:0000256" key="11">
    <source>
        <dbReference type="ARBA" id="ARBA00022597"/>
    </source>
</evidence>
<evidence type="ECO:0000256" key="10">
    <source>
        <dbReference type="ARBA" id="ARBA00022553"/>
    </source>
</evidence>
<dbReference type="Gene3D" id="3.40.35.10">
    <property type="entry name" value="Phosphotransferase system, sorbose subfamily IIB component"/>
    <property type="match status" value="1"/>
</dbReference>
<evidence type="ECO:0000256" key="1">
    <source>
        <dbReference type="ARBA" id="ARBA00000514"/>
    </source>
</evidence>
<keyword evidence="15" id="KW-0472">Membrane</keyword>
<dbReference type="PATRIC" id="fig|1423767.3.peg.29"/>
<dbReference type="Gene3D" id="3.40.50.510">
    <property type="entry name" value="Phosphotransferase system, mannose-type IIA component"/>
    <property type="match status" value="1"/>
</dbReference>
<organism evidence="21 22">
    <name type="scientific">Lactobacillus kitasatonis DSM 16761 = JCM 1039</name>
    <dbReference type="NCBI Taxonomy" id="1423767"/>
    <lineage>
        <taxon>Bacteria</taxon>
        <taxon>Bacillati</taxon>
        <taxon>Bacillota</taxon>
        <taxon>Bacilli</taxon>
        <taxon>Lactobacillales</taxon>
        <taxon>Lactobacillaceae</taxon>
        <taxon>Lactobacillus</taxon>
    </lineage>
</organism>
<dbReference type="PANTHER" id="PTHR33799:SF1">
    <property type="entry name" value="PTS SYSTEM MANNOSE-SPECIFIC EIIAB COMPONENT-RELATED"/>
    <property type="match status" value="1"/>
</dbReference>
<dbReference type="SUPFAM" id="SSF53062">
    <property type="entry name" value="PTS system fructose IIA component-like"/>
    <property type="match status" value="1"/>
</dbReference>
<evidence type="ECO:0000256" key="8">
    <source>
        <dbReference type="ARBA" id="ARBA00022475"/>
    </source>
</evidence>
<evidence type="ECO:0000256" key="12">
    <source>
        <dbReference type="ARBA" id="ARBA00022679"/>
    </source>
</evidence>
<dbReference type="InterPro" id="IPR036662">
    <property type="entry name" value="PTS_EIIA_man-typ_sf"/>
</dbReference>
<evidence type="ECO:0000256" key="14">
    <source>
        <dbReference type="ARBA" id="ARBA00022777"/>
    </source>
</evidence>
<evidence type="ECO:0000259" key="20">
    <source>
        <dbReference type="PROSITE" id="PS51101"/>
    </source>
</evidence>
<evidence type="ECO:0000256" key="3">
    <source>
        <dbReference type="ARBA" id="ARBA00004496"/>
    </source>
</evidence>
<dbReference type="PROSITE" id="PS51096">
    <property type="entry name" value="PTS_EIIA_TYPE_4"/>
    <property type="match status" value="1"/>
</dbReference>
<dbReference type="AlphaFoldDB" id="A0A0R1VJW6"/>
<proteinExistence type="predicted"/>
<comment type="caution">
    <text evidence="21">The sequence shown here is derived from an EMBL/GenBank/DDBJ whole genome shotgun (WGS) entry which is preliminary data.</text>
</comment>
<comment type="function">
    <text evidence="16">The phosphoenolpyruvate-dependent sugar phosphotransferase system (sugar PTS), a major carbohydrate active transport system, catalyzes the phosphorylation of incoming sugar substrates concomitantly with their translocation across the cell membrane. The enzyme II ManXYZ PTS system is involved in mannose transport.</text>
</comment>
<dbReference type="Proteomes" id="UP000051307">
    <property type="component" value="Unassembled WGS sequence"/>
</dbReference>
<dbReference type="GO" id="GO:0009401">
    <property type="term" value="P:phosphoenolpyruvate-dependent sugar phosphotransferase system"/>
    <property type="evidence" value="ECO:0007669"/>
    <property type="project" value="UniProtKB-KW"/>
</dbReference>
<evidence type="ECO:0000256" key="2">
    <source>
        <dbReference type="ARBA" id="ARBA00004236"/>
    </source>
</evidence>
<dbReference type="GO" id="GO:0005886">
    <property type="term" value="C:plasma membrane"/>
    <property type="evidence" value="ECO:0007669"/>
    <property type="project" value="UniProtKB-SubCell"/>
</dbReference>
<evidence type="ECO:0000256" key="13">
    <source>
        <dbReference type="ARBA" id="ARBA00022683"/>
    </source>
</evidence>
<dbReference type="eggNOG" id="COG3444">
    <property type="taxonomic scope" value="Bacteria"/>
</dbReference>
<evidence type="ECO:0000256" key="18">
    <source>
        <dbReference type="ARBA" id="ARBA00032197"/>
    </source>
</evidence>
<evidence type="ECO:0000256" key="4">
    <source>
        <dbReference type="ARBA" id="ARBA00011738"/>
    </source>
</evidence>
<keyword evidence="21" id="KW-0670">Pyruvate</keyword>
<evidence type="ECO:0000256" key="7">
    <source>
        <dbReference type="ARBA" id="ARBA00022448"/>
    </source>
</evidence>
<evidence type="ECO:0000313" key="22">
    <source>
        <dbReference type="Proteomes" id="UP000051307"/>
    </source>
</evidence>
<evidence type="ECO:0000256" key="6">
    <source>
        <dbReference type="ARBA" id="ARBA00021685"/>
    </source>
</evidence>
<evidence type="ECO:0000256" key="9">
    <source>
        <dbReference type="ARBA" id="ARBA00022490"/>
    </source>
</evidence>
<dbReference type="InterPro" id="IPR036667">
    <property type="entry name" value="PTS_IIB_sorbose-sp_sf"/>
</dbReference>
<dbReference type="InterPro" id="IPR033887">
    <property type="entry name" value="PTS_IIA_man"/>
</dbReference>
<evidence type="ECO:0000256" key="15">
    <source>
        <dbReference type="ARBA" id="ARBA00023136"/>
    </source>
</evidence>
<evidence type="ECO:0000259" key="19">
    <source>
        <dbReference type="PROSITE" id="PS51096"/>
    </source>
</evidence>
<comment type="subcellular location">
    <subcellularLocation>
        <location evidence="2">Cell membrane</location>
    </subcellularLocation>
    <subcellularLocation>
        <location evidence="3">Cytoplasm</location>
    </subcellularLocation>
</comment>
<dbReference type="InterPro" id="IPR051471">
    <property type="entry name" value="Bacterial_PTS_sugar_comp"/>
</dbReference>
<gene>
    <name evidence="21" type="ORF">FC59_GL000026</name>
</gene>
<dbReference type="PROSITE" id="PS51101">
    <property type="entry name" value="PTS_EIIB_TYPE_4"/>
    <property type="match status" value="1"/>
</dbReference>
<name>A0A0R1VJW6_9LACO</name>
<dbReference type="EMBL" id="AZFU01000008">
    <property type="protein sequence ID" value="KRM05882.1"/>
    <property type="molecule type" value="Genomic_DNA"/>
</dbReference>
<dbReference type="EC" id="2.7.1.191" evidence="5"/>
<keyword evidence="10" id="KW-0597">Phosphoprotein</keyword>
<dbReference type="CDD" id="cd00006">
    <property type="entry name" value="PTS_IIA_man"/>
    <property type="match status" value="1"/>
</dbReference>
<keyword evidence="14" id="KW-0418">Kinase</keyword>
<keyword evidence="8" id="KW-1003">Cell membrane</keyword>
<dbReference type="GO" id="GO:0016301">
    <property type="term" value="F:kinase activity"/>
    <property type="evidence" value="ECO:0007669"/>
    <property type="project" value="UniProtKB-KW"/>
</dbReference>
<sequence length="305" mass="33737">MANFLLVSHGKYAKVTKASVEMIAGEQKNVKAIAFKQTMNQDDLLEKITKVASEFDEAPTILVDIAGGTPANTAQRYQQKHPDVAVYSGLSMPLLLALVMGTPIDEAIKQTIDNMAPVGLTKKKEEKQKPKVVKKEEKPNKNVALTPHTMQNVRIDERLIHGQVATMWTNALKLTRIMVVGDDIVKNDVLKTGLKTACPHGIHLSILTAHGAARRINSGKYVGQTVLLLVKNPGVLRQLVNFDVKLPEINVGNMSTKPHSCQVAKSVAVLDKDVEDFEYLDQKGCHIYHQMVPSEPKEDFMEMIK</sequence>
<keyword evidence="7" id="KW-0813">Transport</keyword>
<feature type="domain" description="PTS EIIB type-4" evidence="20">
    <location>
        <begin position="146"/>
        <end position="305"/>
    </location>
</feature>
<keyword evidence="9" id="KW-0963">Cytoplasm</keyword>
<dbReference type="OrthoDB" id="9788818at2"/>
<accession>A0A0R1VJW6</accession>
<dbReference type="SUPFAM" id="SSF52728">
    <property type="entry name" value="PTS IIb component"/>
    <property type="match status" value="1"/>
</dbReference>
<protein>
    <recommendedName>
        <fullName evidence="6">PTS system mannose-specific EIIAB component</fullName>
        <ecNumber evidence="5">2.7.1.191</ecNumber>
    </recommendedName>
    <alternativeName>
        <fullName evidence="18">EIIAB-Man</fullName>
    </alternativeName>
    <alternativeName>
        <fullName evidence="17">EIII-Man</fullName>
    </alternativeName>
</protein>
<keyword evidence="12 21" id="KW-0808">Transferase</keyword>
<evidence type="ECO:0000256" key="17">
    <source>
        <dbReference type="ARBA" id="ARBA00030229"/>
    </source>
</evidence>
<dbReference type="Pfam" id="PF03610">
    <property type="entry name" value="EIIA-man"/>
    <property type="match status" value="1"/>
</dbReference>
<keyword evidence="11" id="KW-0762">Sugar transport</keyword>
<comment type="catalytic activity">
    <reaction evidence="1">
        <text>D-mannose(out) + N(pros)-phospho-L-histidyl-[protein] = D-mannose 6-phosphate(in) + L-histidyl-[protein]</text>
        <dbReference type="Rhea" id="RHEA:49232"/>
        <dbReference type="Rhea" id="RHEA-COMP:9745"/>
        <dbReference type="Rhea" id="RHEA-COMP:9746"/>
        <dbReference type="ChEBI" id="CHEBI:4208"/>
        <dbReference type="ChEBI" id="CHEBI:29979"/>
        <dbReference type="ChEBI" id="CHEBI:58735"/>
        <dbReference type="ChEBI" id="CHEBI:64837"/>
        <dbReference type="EC" id="2.7.1.191"/>
    </reaction>
</comment>
<evidence type="ECO:0000313" key="21">
    <source>
        <dbReference type="EMBL" id="KRM05882.1"/>
    </source>
</evidence>
<dbReference type="InterPro" id="IPR004720">
    <property type="entry name" value="PTS_IIB_sorbose-sp"/>
</dbReference>
<feature type="domain" description="PTS EIIA type-4" evidence="19">
    <location>
        <begin position="1"/>
        <end position="120"/>
    </location>
</feature>
<comment type="subunit">
    <text evidence="4">Homodimer.</text>
</comment>
<dbReference type="PANTHER" id="PTHR33799">
    <property type="entry name" value="PTS PERMEASE-RELATED-RELATED"/>
    <property type="match status" value="1"/>
</dbReference>
<dbReference type="InterPro" id="IPR004701">
    <property type="entry name" value="PTS_EIIA_man-typ"/>
</dbReference>
<dbReference type="GO" id="GO:0008982">
    <property type="term" value="F:protein-N(PI)-phosphohistidine-sugar phosphotransferase activity"/>
    <property type="evidence" value="ECO:0007669"/>
    <property type="project" value="InterPro"/>
</dbReference>